<proteinExistence type="predicted"/>
<feature type="region of interest" description="Disordered" evidence="2">
    <location>
        <begin position="410"/>
        <end position="429"/>
    </location>
</feature>
<protein>
    <submittedName>
        <fullName evidence="5">Processed acidic surface protein</fullName>
    </submittedName>
</protein>
<dbReference type="NCBIfam" id="TIGR04383">
    <property type="entry name" value="acidic_w_LPXTA"/>
    <property type="match status" value="2"/>
</dbReference>
<name>A0ABU6NZX7_9BACI</name>
<evidence type="ECO:0000313" key="6">
    <source>
        <dbReference type="Proteomes" id="UP001342826"/>
    </source>
</evidence>
<organism evidence="5 6">
    <name type="scientific">Metabacillus fastidiosus</name>
    <dbReference type="NCBI Taxonomy" id="1458"/>
    <lineage>
        <taxon>Bacteria</taxon>
        <taxon>Bacillati</taxon>
        <taxon>Bacillota</taxon>
        <taxon>Bacilli</taxon>
        <taxon>Bacillales</taxon>
        <taxon>Bacillaceae</taxon>
        <taxon>Metabacillus</taxon>
    </lineage>
</organism>
<evidence type="ECO:0000256" key="3">
    <source>
        <dbReference type="SAM" id="Phobius"/>
    </source>
</evidence>
<evidence type="ECO:0000313" key="5">
    <source>
        <dbReference type="EMBL" id="MED4401411.1"/>
    </source>
</evidence>
<gene>
    <name evidence="5" type="ORF">P9271_08815</name>
</gene>
<dbReference type="Proteomes" id="UP001342826">
    <property type="component" value="Unassembled WGS sequence"/>
</dbReference>
<keyword evidence="3" id="KW-1133">Transmembrane helix</keyword>
<accession>A0ABU6NZX7</accession>
<feature type="compositionally biased region" description="Basic and acidic residues" evidence="2">
    <location>
        <begin position="417"/>
        <end position="429"/>
    </location>
</feature>
<dbReference type="InterPro" id="IPR030832">
    <property type="entry name" value="Acidic_LPXTA"/>
</dbReference>
<feature type="chain" id="PRO_5047220464" evidence="4">
    <location>
        <begin position="25"/>
        <end position="470"/>
    </location>
</feature>
<sequence length="470" mass="53667">MKKLGVLLLSFSLLIGLFPQLTLAAPNTKFEQELTQYLKEISKVRGFEVTKQDIEASLAAYDETIENFTSVKEIRNFLDEVIKSDLSNLNYIYEEYELNKESLDQLLEEHGESVNDYIFLDDLDSAVSFYIEDKPFERDPNFDQDFVDYLAEVSKIRGFEVKKEDIEAVLAIYETNTEEFETVEDLKDFLGEVIKADLSNLDYFKESYGMDQSAVFELLKENGKNINDYVYMDELEEMIWSSGVFPGLDEEIADELLAIFQQEIDLTDEELERLMEHFMSLEEELSNPATIERLETLGNRMMAFEDFDMAAELTAEQVGELASIYEELLSIFKLKASYSLVKEGSETPISLMDLMNLTELKGANLKVKLYNTDGEFLADFIITGEMVDSETVVDTGKQIKDSADNITKTVERPSTAKSEKQKNLIQKKSEQKTVKGAKLPKTASDYIPNALLGLFILLAGIFMYRKVRNA</sequence>
<feature type="transmembrane region" description="Helical" evidence="3">
    <location>
        <begin position="446"/>
        <end position="464"/>
    </location>
</feature>
<reference evidence="5 6" key="1">
    <citation type="submission" date="2023-03" db="EMBL/GenBank/DDBJ databases">
        <title>Bacillus Genome Sequencing.</title>
        <authorList>
            <person name="Dunlap C."/>
        </authorList>
    </citation>
    <scope>NUCLEOTIDE SEQUENCE [LARGE SCALE GENOMIC DNA]</scope>
    <source>
        <strain evidence="5 6">NRS-1717</strain>
    </source>
</reference>
<evidence type="ECO:0000256" key="1">
    <source>
        <dbReference type="SAM" id="Coils"/>
    </source>
</evidence>
<comment type="caution">
    <text evidence="5">The sequence shown here is derived from an EMBL/GenBank/DDBJ whole genome shotgun (WGS) entry which is preliminary data.</text>
</comment>
<keyword evidence="3" id="KW-0812">Transmembrane</keyword>
<keyword evidence="4" id="KW-0732">Signal</keyword>
<keyword evidence="6" id="KW-1185">Reference proteome</keyword>
<evidence type="ECO:0000256" key="2">
    <source>
        <dbReference type="SAM" id="MobiDB-lite"/>
    </source>
</evidence>
<feature type="coiled-coil region" evidence="1">
    <location>
        <begin position="257"/>
        <end position="284"/>
    </location>
</feature>
<evidence type="ECO:0000256" key="4">
    <source>
        <dbReference type="SAM" id="SignalP"/>
    </source>
</evidence>
<dbReference type="RefSeq" id="WP_066226916.1">
    <property type="nucleotide sequence ID" value="NZ_JARTFQ010000006.1"/>
</dbReference>
<feature type="signal peptide" evidence="4">
    <location>
        <begin position="1"/>
        <end position="24"/>
    </location>
</feature>
<dbReference type="GeneID" id="301140301"/>
<dbReference type="EMBL" id="JARTFS010000006">
    <property type="protein sequence ID" value="MED4401411.1"/>
    <property type="molecule type" value="Genomic_DNA"/>
</dbReference>
<keyword evidence="3" id="KW-0472">Membrane</keyword>
<keyword evidence="1" id="KW-0175">Coiled coil</keyword>